<protein>
    <submittedName>
        <fullName evidence="2">Uncharacterized protein</fullName>
    </submittedName>
</protein>
<name>A0A0S2I4Z0_9BACT</name>
<accession>A0A0S2I4Z0</accession>
<feature type="transmembrane region" description="Helical" evidence="1">
    <location>
        <begin position="112"/>
        <end position="130"/>
    </location>
</feature>
<dbReference type="RefSeq" id="WP_057954601.1">
    <property type="nucleotide sequence ID" value="NZ_CP013118.1"/>
</dbReference>
<organism evidence="2 3">
    <name type="scientific">Salinivirga cyanobacteriivorans</name>
    <dbReference type="NCBI Taxonomy" id="1307839"/>
    <lineage>
        <taxon>Bacteria</taxon>
        <taxon>Pseudomonadati</taxon>
        <taxon>Bacteroidota</taxon>
        <taxon>Bacteroidia</taxon>
        <taxon>Bacteroidales</taxon>
        <taxon>Salinivirgaceae</taxon>
        <taxon>Salinivirga</taxon>
    </lineage>
</organism>
<dbReference type="Proteomes" id="UP000064893">
    <property type="component" value="Chromosome"/>
</dbReference>
<evidence type="ECO:0000313" key="3">
    <source>
        <dbReference type="Proteomes" id="UP000064893"/>
    </source>
</evidence>
<feature type="transmembrane region" description="Helical" evidence="1">
    <location>
        <begin position="142"/>
        <end position="160"/>
    </location>
</feature>
<gene>
    <name evidence="2" type="ORF">L21SP5_03716</name>
</gene>
<dbReference type="EMBL" id="CP013118">
    <property type="protein sequence ID" value="ALO17314.1"/>
    <property type="molecule type" value="Genomic_DNA"/>
</dbReference>
<keyword evidence="1" id="KW-1133">Transmembrane helix</keyword>
<keyword evidence="1" id="KW-0812">Transmembrane</keyword>
<keyword evidence="3" id="KW-1185">Reference proteome</keyword>
<evidence type="ECO:0000256" key="1">
    <source>
        <dbReference type="SAM" id="Phobius"/>
    </source>
</evidence>
<sequence>MHDLLNHSIYYLLVIEKGVLMKFWPLIHTQIDTKLTKKEANELLAKHTEGKSPAFYWGKTFNSALWGKVKEDHFAVRPVVPYWNISPVHIRGFISENNDKSRITLTMTNPHLRVIIPLIIITIALLMINFWENQQYDQVVKIGLWIVLGAYLWVIIPFQIQARKTLKMIKEWFD</sequence>
<proteinExistence type="predicted"/>
<reference evidence="2 3" key="1">
    <citation type="submission" date="2015-11" db="EMBL/GenBank/DDBJ databases">
        <title>Description and complete genome sequence of a novel strain predominating in hypersaline microbial mats and representing a new family of the Bacteriodetes phylum.</title>
        <authorList>
            <person name="Spring S."/>
            <person name="Bunk B."/>
            <person name="Sproer C."/>
            <person name="Klenk H.-P."/>
        </authorList>
    </citation>
    <scope>NUCLEOTIDE SEQUENCE [LARGE SCALE GENOMIC DNA]</scope>
    <source>
        <strain evidence="2 3">L21-Spi-D4</strain>
    </source>
</reference>
<dbReference type="KEGG" id="blq:L21SP5_03716"/>
<dbReference type="OrthoDB" id="6400838at2"/>
<dbReference type="AlphaFoldDB" id="A0A0S2I4Z0"/>
<keyword evidence="1" id="KW-0472">Membrane</keyword>
<evidence type="ECO:0000313" key="2">
    <source>
        <dbReference type="EMBL" id="ALO17314.1"/>
    </source>
</evidence>